<dbReference type="Pfam" id="PF03931">
    <property type="entry name" value="Skp1_POZ"/>
    <property type="match status" value="1"/>
</dbReference>
<keyword evidence="4" id="KW-0539">Nucleus</keyword>
<protein>
    <recommendedName>
        <fullName evidence="3">Elongin-C</fullName>
    </recommendedName>
</protein>
<feature type="non-terminal residue" evidence="7">
    <location>
        <position position="112"/>
    </location>
</feature>
<evidence type="ECO:0000256" key="4">
    <source>
        <dbReference type="ARBA" id="ARBA00023242"/>
    </source>
</evidence>
<organism evidence="7 8">
    <name type="scientific">Mesorhabditis spiculigera</name>
    <dbReference type="NCBI Taxonomy" id="96644"/>
    <lineage>
        <taxon>Eukaryota</taxon>
        <taxon>Metazoa</taxon>
        <taxon>Ecdysozoa</taxon>
        <taxon>Nematoda</taxon>
        <taxon>Chromadorea</taxon>
        <taxon>Rhabditida</taxon>
        <taxon>Rhabditina</taxon>
        <taxon>Rhabditomorpha</taxon>
        <taxon>Rhabditoidea</taxon>
        <taxon>Rhabditidae</taxon>
        <taxon>Mesorhabditinae</taxon>
        <taxon>Mesorhabditis</taxon>
    </lineage>
</organism>
<dbReference type="SUPFAM" id="SSF54695">
    <property type="entry name" value="POZ domain"/>
    <property type="match status" value="1"/>
</dbReference>
<evidence type="ECO:0000256" key="2">
    <source>
        <dbReference type="ARBA" id="ARBA00009993"/>
    </source>
</evidence>
<comment type="similarity">
    <text evidence="2">Belongs to the SKP1 family.</text>
</comment>
<dbReference type="CDD" id="cd18321">
    <property type="entry name" value="BTB_POZ_EloC"/>
    <property type="match status" value="1"/>
</dbReference>
<reference evidence="7" key="1">
    <citation type="submission" date="2023-06" db="EMBL/GenBank/DDBJ databases">
        <authorList>
            <person name="Delattre M."/>
        </authorList>
    </citation>
    <scope>NUCLEOTIDE SEQUENCE</scope>
    <source>
        <strain evidence="7">AF72</strain>
    </source>
</reference>
<evidence type="ECO:0000313" key="7">
    <source>
        <dbReference type="EMBL" id="CAJ0584534.1"/>
    </source>
</evidence>
<dbReference type="EMBL" id="CATQJA010002697">
    <property type="protein sequence ID" value="CAJ0584534.1"/>
    <property type="molecule type" value="Genomic_DNA"/>
</dbReference>
<evidence type="ECO:0000259" key="5">
    <source>
        <dbReference type="Pfam" id="PF03931"/>
    </source>
</evidence>
<name>A0AA36DB81_9BILA</name>
<dbReference type="FunFam" id="3.30.710.10:FF:000035">
    <property type="entry name" value="Elongin C transcription elongation factor"/>
    <property type="match status" value="1"/>
</dbReference>
<keyword evidence="8" id="KW-1185">Reference proteome</keyword>
<dbReference type="SMART" id="SM00512">
    <property type="entry name" value="Skp1"/>
    <property type="match status" value="1"/>
</dbReference>
<dbReference type="Gene3D" id="3.30.710.10">
    <property type="entry name" value="Potassium Channel Kv1.1, Chain A"/>
    <property type="match status" value="1"/>
</dbReference>
<dbReference type="InterPro" id="IPR016073">
    <property type="entry name" value="Skp1_comp_POZ"/>
</dbReference>
<evidence type="ECO:0000256" key="1">
    <source>
        <dbReference type="ARBA" id="ARBA00004123"/>
    </source>
</evidence>
<gene>
    <name evidence="7" type="ORF">MSPICULIGERA_LOCUS22583</name>
    <name evidence="6" type="ORF">MSPICULIGERA_LOCUS4081</name>
</gene>
<evidence type="ECO:0000313" key="6">
    <source>
        <dbReference type="EMBL" id="CAJ0565440.1"/>
    </source>
</evidence>
<dbReference type="EMBL" id="CATQJA010001039">
    <property type="protein sequence ID" value="CAJ0565440.1"/>
    <property type="molecule type" value="Genomic_DNA"/>
</dbReference>
<evidence type="ECO:0000313" key="8">
    <source>
        <dbReference type="Proteomes" id="UP001177023"/>
    </source>
</evidence>
<dbReference type="GO" id="GO:0005634">
    <property type="term" value="C:nucleus"/>
    <property type="evidence" value="ECO:0007669"/>
    <property type="project" value="UniProtKB-SubCell"/>
</dbReference>
<dbReference type="AlphaFoldDB" id="A0AA36DB81"/>
<accession>A0AA36DB81</accession>
<comment type="caution">
    <text evidence="7">The sequence shown here is derived from an EMBL/GenBank/DDBJ whole genome shotgun (WGS) entry which is preliminary data.</text>
</comment>
<sequence length="112" mass="12465">MGEGYEYDIIVDGPDSNYVKLVSSDGHEFFVKRDNALISGTIKAMLSGPGTFTENEANEVIFREIPSHVLVKVCNYFAYKTRYTNSAAEIPEFSIEPDVALELLMAANFLDC</sequence>
<comment type="subcellular location">
    <subcellularLocation>
        <location evidence="1">Nucleus</location>
    </subcellularLocation>
</comment>
<evidence type="ECO:0000256" key="3">
    <source>
        <dbReference type="ARBA" id="ARBA00021347"/>
    </source>
</evidence>
<feature type="domain" description="SKP1 component POZ" evidence="5">
    <location>
        <begin position="18"/>
        <end position="80"/>
    </location>
</feature>
<proteinExistence type="inferred from homology"/>
<dbReference type="InterPro" id="IPR001232">
    <property type="entry name" value="SKP1-like"/>
</dbReference>
<dbReference type="GO" id="GO:0006511">
    <property type="term" value="P:ubiquitin-dependent protein catabolic process"/>
    <property type="evidence" value="ECO:0007669"/>
    <property type="project" value="InterPro"/>
</dbReference>
<dbReference type="InterPro" id="IPR039948">
    <property type="entry name" value="ELC1"/>
</dbReference>
<dbReference type="PANTHER" id="PTHR20648">
    <property type="entry name" value="ELONGIN-C"/>
    <property type="match status" value="1"/>
</dbReference>
<dbReference type="Proteomes" id="UP001177023">
    <property type="component" value="Unassembled WGS sequence"/>
</dbReference>
<dbReference type="InterPro" id="IPR011333">
    <property type="entry name" value="SKP1/BTB/POZ_sf"/>
</dbReference>